<dbReference type="AlphaFoldDB" id="A0A3N4I5E7"/>
<sequence>MSSQEQHCLPVTRSNIEKLQALTLENSEQHTQTNDFEMDSQYGSGLSAYEEYRLRIRREGEEYQESLRRGAGFTEAKEPVWDDELEEAFHEAIRTIPIIGKTKLQLNGKQCGRNELISDYIYRTTGRLRTRKQISSHIQVLKHLLSNDAEFIKFVNNSKPVERKQKSHGSETSRSASKVTKRPYHRRAIKQEQSRSPSPFVGTPSPYYGSPAPEEMQTYVYDDEMKWAALPELLYQQTATYSDKLSFYPFSLDNTSNYSQQSWTSVTSAPANPAMRTAIDPALTSAMDPTLTYLPSTYSEVEHETDDEFEAQYYATPGYPWDAFTTQV</sequence>
<dbReference type="PROSITE" id="PS00554">
    <property type="entry name" value="TEA_1"/>
    <property type="match status" value="1"/>
</dbReference>
<reference evidence="9 10" key="1">
    <citation type="journal article" date="2018" name="Nat. Ecol. Evol.">
        <title>Pezizomycetes genomes reveal the molecular basis of ectomycorrhizal truffle lifestyle.</title>
        <authorList>
            <person name="Murat C."/>
            <person name="Payen T."/>
            <person name="Noel B."/>
            <person name="Kuo A."/>
            <person name="Morin E."/>
            <person name="Chen J."/>
            <person name="Kohler A."/>
            <person name="Krizsan K."/>
            <person name="Balestrini R."/>
            <person name="Da Silva C."/>
            <person name="Montanini B."/>
            <person name="Hainaut M."/>
            <person name="Levati E."/>
            <person name="Barry K.W."/>
            <person name="Belfiori B."/>
            <person name="Cichocki N."/>
            <person name="Clum A."/>
            <person name="Dockter R.B."/>
            <person name="Fauchery L."/>
            <person name="Guy J."/>
            <person name="Iotti M."/>
            <person name="Le Tacon F."/>
            <person name="Lindquist E.A."/>
            <person name="Lipzen A."/>
            <person name="Malagnac F."/>
            <person name="Mello A."/>
            <person name="Molinier V."/>
            <person name="Miyauchi S."/>
            <person name="Poulain J."/>
            <person name="Riccioni C."/>
            <person name="Rubini A."/>
            <person name="Sitrit Y."/>
            <person name="Splivallo R."/>
            <person name="Traeger S."/>
            <person name="Wang M."/>
            <person name="Zifcakova L."/>
            <person name="Wipf D."/>
            <person name="Zambonelli A."/>
            <person name="Paolocci F."/>
            <person name="Nowrousian M."/>
            <person name="Ottonello S."/>
            <person name="Baldrian P."/>
            <person name="Spatafora J.W."/>
            <person name="Henrissat B."/>
            <person name="Nagy L.G."/>
            <person name="Aury J.M."/>
            <person name="Wincker P."/>
            <person name="Grigoriev I.V."/>
            <person name="Bonfante P."/>
            <person name="Martin F.M."/>
        </authorList>
    </citation>
    <scope>NUCLEOTIDE SEQUENCE [LARGE SCALE GENOMIC DNA]</scope>
    <source>
        <strain evidence="9 10">RN42</strain>
    </source>
</reference>
<evidence type="ECO:0000313" key="10">
    <source>
        <dbReference type="Proteomes" id="UP000275078"/>
    </source>
</evidence>
<dbReference type="GO" id="GO:0000981">
    <property type="term" value="F:DNA-binding transcription factor activity, RNA polymerase II-specific"/>
    <property type="evidence" value="ECO:0007669"/>
    <property type="project" value="TreeGrafter"/>
</dbReference>
<dbReference type="PRINTS" id="PR00065">
    <property type="entry name" value="TEADOMAIN"/>
</dbReference>
<dbReference type="GO" id="GO:0005634">
    <property type="term" value="C:nucleus"/>
    <property type="evidence" value="ECO:0007669"/>
    <property type="project" value="UniProtKB-SubCell"/>
</dbReference>
<accession>A0A3N4I5E7</accession>
<dbReference type="Gene3D" id="6.10.20.40">
    <property type="entry name" value="TEA/ATTS domain"/>
    <property type="match status" value="1"/>
</dbReference>
<evidence type="ECO:0000256" key="6">
    <source>
        <dbReference type="PROSITE-ProRule" id="PRU00505"/>
    </source>
</evidence>
<dbReference type="InterPro" id="IPR038096">
    <property type="entry name" value="TEA/ATTS_sf"/>
</dbReference>
<name>A0A3N4I5E7_ASCIM</name>
<dbReference type="GO" id="GO:0000978">
    <property type="term" value="F:RNA polymerase II cis-regulatory region sequence-specific DNA binding"/>
    <property type="evidence" value="ECO:0007669"/>
    <property type="project" value="TreeGrafter"/>
</dbReference>
<feature type="region of interest" description="Disordered" evidence="7">
    <location>
        <begin position="160"/>
        <end position="209"/>
    </location>
</feature>
<dbReference type="PANTHER" id="PTHR11834:SF0">
    <property type="entry name" value="PROTEIN SCALLOPED"/>
    <property type="match status" value="1"/>
</dbReference>
<dbReference type="PANTHER" id="PTHR11834">
    <property type="entry name" value="TRANSCRIPTIONAL ENHANCER FACTOR TEF RELATED"/>
    <property type="match status" value="1"/>
</dbReference>
<keyword evidence="10" id="KW-1185">Reference proteome</keyword>
<dbReference type="SMART" id="SM00426">
    <property type="entry name" value="TEA"/>
    <property type="match status" value="1"/>
</dbReference>
<evidence type="ECO:0000256" key="4">
    <source>
        <dbReference type="ARBA" id="ARBA00023163"/>
    </source>
</evidence>
<dbReference type="STRING" id="1160509.A0A3N4I5E7"/>
<keyword evidence="4" id="KW-0804">Transcription</keyword>
<dbReference type="InterPro" id="IPR050937">
    <property type="entry name" value="TEC1_TEAD_TF"/>
</dbReference>
<evidence type="ECO:0000256" key="2">
    <source>
        <dbReference type="ARBA" id="ARBA00008421"/>
    </source>
</evidence>
<dbReference type="GO" id="GO:0005667">
    <property type="term" value="C:transcription regulator complex"/>
    <property type="evidence" value="ECO:0007669"/>
    <property type="project" value="TreeGrafter"/>
</dbReference>
<evidence type="ECO:0000256" key="3">
    <source>
        <dbReference type="ARBA" id="ARBA00023015"/>
    </source>
</evidence>
<evidence type="ECO:0000256" key="5">
    <source>
        <dbReference type="ARBA" id="ARBA00023242"/>
    </source>
</evidence>
<comment type="similarity">
    <text evidence="2">Belongs to the TEC1 family.</text>
</comment>
<proteinExistence type="inferred from homology"/>
<comment type="subcellular location">
    <subcellularLocation>
        <location evidence="1">Nucleus</location>
    </subcellularLocation>
</comment>
<feature type="compositionally biased region" description="Basic residues" evidence="7">
    <location>
        <begin position="179"/>
        <end position="188"/>
    </location>
</feature>
<dbReference type="EMBL" id="ML119686">
    <property type="protein sequence ID" value="RPA80636.1"/>
    <property type="molecule type" value="Genomic_DNA"/>
</dbReference>
<evidence type="ECO:0000259" key="8">
    <source>
        <dbReference type="PROSITE" id="PS51088"/>
    </source>
</evidence>
<dbReference type="OrthoDB" id="10006572at2759"/>
<gene>
    <name evidence="9" type="ORF">BJ508DRAFT_377001</name>
</gene>
<protein>
    <submittedName>
        <fullName evidence="9">TEA-domain-containing protein</fullName>
    </submittedName>
</protein>
<feature type="compositionally biased region" description="Basic and acidic residues" evidence="7">
    <location>
        <begin position="160"/>
        <end position="171"/>
    </location>
</feature>
<dbReference type="InterPro" id="IPR000818">
    <property type="entry name" value="TEA/ATTS_dom"/>
</dbReference>
<keyword evidence="5" id="KW-0539">Nucleus</keyword>
<dbReference type="PROSITE" id="PS51088">
    <property type="entry name" value="TEA_2"/>
    <property type="match status" value="1"/>
</dbReference>
<dbReference type="Proteomes" id="UP000275078">
    <property type="component" value="Unassembled WGS sequence"/>
</dbReference>
<dbReference type="Pfam" id="PF01285">
    <property type="entry name" value="TEA"/>
    <property type="match status" value="1"/>
</dbReference>
<feature type="DNA-binding region" description="TEA" evidence="6">
    <location>
        <begin position="74"/>
        <end position="148"/>
    </location>
</feature>
<evidence type="ECO:0000313" key="9">
    <source>
        <dbReference type="EMBL" id="RPA80636.1"/>
    </source>
</evidence>
<evidence type="ECO:0000256" key="7">
    <source>
        <dbReference type="SAM" id="MobiDB-lite"/>
    </source>
</evidence>
<feature type="domain" description="TEA" evidence="8">
    <location>
        <begin position="74"/>
        <end position="148"/>
    </location>
</feature>
<organism evidence="9 10">
    <name type="scientific">Ascobolus immersus RN42</name>
    <dbReference type="NCBI Taxonomy" id="1160509"/>
    <lineage>
        <taxon>Eukaryota</taxon>
        <taxon>Fungi</taxon>
        <taxon>Dikarya</taxon>
        <taxon>Ascomycota</taxon>
        <taxon>Pezizomycotina</taxon>
        <taxon>Pezizomycetes</taxon>
        <taxon>Pezizales</taxon>
        <taxon>Ascobolaceae</taxon>
        <taxon>Ascobolus</taxon>
    </lineage>
</organism>
<evidence type="ECO:0000256" key="1">
    <source>
        <dbReference type="ARBA" id="ARBA00004123"/>
    </source>
</evidence>
<keyword evidence="3" id="KW-0805">Transcription regulation</keyword>